<gene>
    <name evidence="1" type="ORF">KHM83_13840</name>
</gene>
<reference evidence="1 2" key="1">
    <citation type="submission" date="2021-05" db="EMBL/GenBank/DDBJ databases">
        <title>Fusibacter ferrireducens sp. nov., an anaerobic, sulfur- and Fe-reducing bacterium isolated from the mangrove sediment.</title>
        <authorList>
            <person name="Qiu D."/>
        </authorList>
    </citation>
    <scope>NUCLEOTIDE SEQUENCE [LARGE SCALE GENOMIC DNA]</scope>
    <source>
        <strain evidence="1 2">DSM 12116</strain>
    </source>
</reference>
<proteinExistence type="predicted"/>
<protein>
    <submittedName>
        <fullName evidence="1">Uncharacterized protein</fullName>
    </submittedName>
</protein>
<name>A0ABS5PT78_9FIRM</name>
<sequence length="86" mass="9625">MAIIVELKTTKRRFFLLGTGFGMYKATRPSFFGGNLLPNEEEGKAEVVAVCDENGDIFFMDKASLKVISIDDTPLESMRSKLEVPY</sequence>
<accession>A0ABS5PT78</accession>
<keyword evidence="2" id="KW-1185">Reference proteome</keyword>
<evidence type="ECO:0000313" key="1">
    <source>
        <dbReference type="EMBL" id="MBS7527761.1"/>
    </source>
</evidence>
<dbReference type="RefSeq" id="WP_213237623.1">
    <property type="nucleotide sequence ID" value="NZ_JAHBCL010000025.1"/>
</dbReference>
<dbReference type="EMBL" id="JAHBCL010000025">
    <property type="protein sequence ID" value="MBS7527761.1"/>
    <property type="molecule type" value="Genomic_DNA"/>
</dbReference>
<comment type="caution">
    <text evidence="1">The sequence shown here is derived from an EMBL/GenBank/DDBJ whole genome shotgun (WGS) entry which is preliminary data.</text>
</comment>
<organism evidence="1 2">
    <name type="scientific">Fusibacter paucivorans</name>
    <dbReference type="NCBI Taxonomy" id="76009"/>
    <lineage>
        <taxon>Bacteria</taxon>
        <taxon>Bacillati</taxon>
        <taxon>Bacillota</taxon>
        <taxon>Clostridia</taxon>
        <taxon>Eubacteriales</taxon>
        <taxon>Eubacteriales Family XII. Incertae Sedis</taxon>
        <taxon>Fusibacter</taxon>
    </lineage>
</organism>
<dbReference type="Proteomes" id="UP000746471">
    <property type="component" value="Unassembled WGS sequence"/>
</dbReference>
<evidence type="ECO:0000313" key="2">
    <source>
        <dbReference type="Proteomes" id="UP000746471"/>
    </source>
</evidence>